<feature type="transmembrane region" description="Helical" evidence="7">
    <location>
        <begin position="129"/>
        <end position="150"/>
    </location>
</feature>
<sequence>MKKKNIRIVVQVFFFALIGLISINKTLAESGGGVTFLSDASLHALCPFGGVVTLYNLFTLGTFIKKIHMSAVILMSIIFILAILFGPVFCGWVCPLGTVEEWIGKAGRKLFKNKYNNFVPKKLDRILRYLRYIVLIWVVYMTSVSGYLLFDKIDPYNALFSFWSEEAAPSAIIVLVVTLTLSLFVERPWCKYACPYGALLGISNKFRIFKIKRNENTCISCKKCGHSCPMNIEVSAVEQVNNLQCISCLECTSERSCPVENTVNMQNNSFAPVGKENENEN</sequence>
<comment type="caution">
    <text evidence="9">The sequence shown here is derived from an EMBL/GenBank/DDBJ whole genome shotgun (WGS) entry which is preliminary data.</text>
</comment>
<dbReference type="GO" id="GO:0051536">
    <property type="term" value="F:iron-sulfur cluster binding"/>
    <property type="evidence" value="ECO:0007669"/>
    <property type="project" value="UniProtKB-KW"/>
</dbReference>
<proteinExistence type="predicted"/>
<evidence type="ECO:0000256" key="3">
    <source>
        <dbReference type="ARBA" id="ARBA00022723"/>
    </source>
</evidence>
<keyword evidence="2" id="KW-1003">Cell membrane</keyword>
<gene>
    <name evidence="9" type="ORF">LY60_00981</name>
</gene>
<evidence type="ECO:0000313" key="10">
    <source>
        <dbReference type="Proteomes" id="UP000315343"/>
    </source>
</evidence>
<evidence type="ECO:0000313" key="9">
    <source>
        <dbReference type="EMBL" id="TWH82676.1"/>
    </source>
</evidence>
<dbReference type="InterPro" id="IPR017896">
    <property type="entry name" value="4Fe4S_Fe-S-bd"/>
</dbReference>
<dbReference type="EMBL" id="VLKH01000002">
    <property type="protein sequence ID" value="TWH82676.1"/>
    <property type="molecule type" value="Genomic_DNA"/>
</dbReference>
<keyword evidence="6 7" id="KW-0472">Membrane</keyword>
<dbReference type="PROSITE" id="PS51379">
    <property type="entry name" value="4FE4S_FER_2"/>
    <property type="match status" value="1"/>
</dbReference>
<keyword evidence="10" id="KW-1185">Reference proteome</keyword>
<dbReference type="AlphaFoldDB" id="A0A562JHD7"/>
<evidence type="ECO:0000256" key="2">
    <source>
        <dbReference type="ARBA" id="ARBA00022475"/>
    </source>
</evidence>
<keyword evidence="7" id="KW-0812">Transmembrane</keyword>
<evidence type="ECO:0000256" key="6">
    <source>
        <dbReference type="ARBA" id="ARBA00023136"/>
    </source>
</evidence>
<dbReference type="PANTHER" id="PTHR30224">
    <property type="entry name" value="ELECTRON TRANSPORT PROTEIN"/>
    <property type="match status" value="1"/>
</dbReference>
<protein>
    <submittedName>
        <fullName evidence="9">4Fe-4S binding protein</fullName>
    </submittedName>
</protein>
<dbReference type="InterPro" id="IPR017900">
    <property type="entry name" value="4Fe4S_Fe_S_CS"/>
</dbReference>
<keyword evidence="5" id="KW-0411">Iron-sulfur</keyword>
<evidence type="ECO:0000256" key="5">
    <source>
        <dbReference type="ARBA" id="ARBA00023014"/>
    </source>
</evidence>
<keyword evidence="4" id="KW-0408">Iron</keyword>
<feature type="transmembrane region" description="Helical" evidence="7">
    <location>
        <begin position="44"/>
        <end position="64"/>
    </location>
</feature>
<name>A0A562JHD7_9FIRM</name>
<dbReference type="GO" id="GO:0046872">
    <property type="term" value="F:metal ion binding"/>
    <property type="evidence" value="ECO:0007669"/>
    <property type="project" value="UniProtKB-KW"/>
</dbReference>
<feature type="domain" description="4Fe-4S ferredoxin-type" evidence="8">
    <location>
        <begin position="209"/>
        <end position="239"/>
    </location>
</feature>
<keyword evidence="3" id="KW-0479">Metal-binding</keyword>
<reference evidence="9 10" key="1">
    <citation type="submission" date="2019-07" db="EMBL/GenBank/DDBJ databases">
        <title>Genomic Encyclopedia of Type Strains, Phase I: the one thousand microbial genomes (KMG-I) project.</title>
        <authorList>
            <person name="Kyrpides N."/>
        </authorList>
    </citation>
    <scope>NUCLEOTIDE SEQUENCE [LARGE SCALE GENOMIC DNA]</scope>
    <source>
        <strain evidence="9 10">DSM 13558</strain>
    </source>
</reference>
<keyword evidence="7" id="KW-1133">Transmembrane helix</keyword>
<dbReference type="PANTHER" id="PTHR30224:SF4">
    <property type="entry name" value="ELECTRON TRANSPORT PROTEIN YCCM-RELATED"/>
    <property type="match status" value="1"/>
</dbReference>
<evidence type="ECO:0000256" key="4">
    <source>
        <dbReference type="ARBA" id="ARBA00023004"/>
    </source>
</evidence>
<accession>A0A562JHD7</accession>
<dbReference type="Proteomes" id="UP000315343">
    <property type="component" value="Unassembled WGS sequence"/>
</dbReference>
<evidence type="ECO:0000259" key="8">
    <source>
        <dbReference type="PROSITE" id="PS51379"/>
    </source>
</evidence>
<dbReference type="GO" id="GO:0005886">
    <property type="term" value="C:plasma membrane"/>
    <property type="evidence" value="ECO:0007669"/>
    <property type="project" value="UniProtKB-SubCell"/>
</dbReference>
<comment type="subcellular location">
    <subcellularLocation>
        <location evidence="1">Cell membrane</location>
    </subcellularLocation>
</comment>
<evidence type="ECO:0000256" key="1">
    <source>
        <dbReference type="ARBA" id="ARBA00004236"/>
    </source>
</evidence>
<dbReference type="RefSeq" id="WP_212633446.1">
    <property type="nucleotide sequence ID" value="NZ_VLKH01000002.1"/>
</dbReference>
<evidence type="ECO:0000256" key="7">
    <source>
        <dbReference type="SAM" id="Phobius"/>
    </source>
</evidence>
<dbReference type="Pfam" id="PF12801">
    <property type="entry name" value="Fer4_5"/>
    <property type="match status" value="2"/>
</dbReference>
<dbReference type="Gene3D" id="3.30.70.20">
    <property type="match status" value="1"/>
</dbReference>
<dbReference type="PROSITE" id="PS00198">
    <property type="entry name" value="4FE4S_FER_1"/>
    <property type="match status" value="1"/>
</dbReference>
<feature type="transmembrane region" description="Helical" evidence="7">
    <location>
        <begin position="71"/>
        <end position="94"/>
    </location>
</feature>
<dbReference type="SUPFAM" id="SSF54862">
    <property type="entry name" value="4Fe-4S ferredoxins"/>
    <property type="match status" value="1"/>
</dbReference>
<dbReference type="InterPro" id="IPR052378">
    <property type="entry name" value="NosR_regulator"/>
</dbReference>
<organism evidence="9 10">
    <name type="scientific">Sedimentibacter saalensis</name>
    <dbReference type="NCBI Taxonomy" id="130788"/>
    <lineage>
        <taxon>Bacteria</taxon>
        <taxon>Bacillati</taxon>
        <taxon>Bacillota</taxon>
        <taxon>Tissierellia</taxon>
        <taxon>Sedimentibacter</taxon>
    </lineage>
</organism>